<dbReference type="GO" id="GO:0005730">
    <property type="term" value="C:nucleolus"/>
    <property type="evidence" value="ECO:0007669"/>
    <property type="project" value="InterPro"/>
</dbReference>
<evidence type="ECO:0000256" key="1">
    <source>
        <dbReference type="ARBA" id="ARBA00004123"/>
    </source>
</evidence>
<dbReference type="InterPro" id="IPR016024">
    <property type="entry name" value="ARM-type_fold"/>
</dbReference>
<comment type="caution">
    <text evidence="5">The sequence shown here is derived from an EMBL/GenBank/DDBJ whole genome shotgun (WGS) entry which is preliminary data.</text>
</comment>
<evidence type="ECO:0000256" key="4">
    <source>
        <dbReference type="SAM" id="MobiDB-lite"/>
    </source>
</evidence>
<dbReference type="PANTHER" id="PTHR13213:SF2">
    <property type="entry name" value="MYB-BINDING PROTEIN 1A"/>
    <property type="match status" value="1"/>
</dbReference>
<keyword evidence="6" id="KW-1185">Reference proteome</keyword>
<dbReference type="GO" id="GO:0000182">
    <property type="term" value="F:rDNA binding"/>
    <property type="evidence" value="ECO:0007669"/>
    <property type="project" value="TreeGrafter"/>
</dbReference>
<sequence>MSSKKRKRETGSDPAKPTIIPGEKPATDLSKKRKREVDVELVKVYNDLADEQENVRLAAAHTLLSKIYKPGITSDEQTKTILSRLFRGLCSSRKSARLGFSIALTELLSQLASTRDTLQNISVSAIIDIFESQSAPEKGTSGQDERDHYFGRVFGAEAILKSDLLFQKGDESHFNHLLELLCSLAHKKPWLRQEFGWVLYDCIAHEHNKLPEKLAVDTLEKLIANKLIRTPEGVAIWIAVTRRFPAAKLPISAWKSGDPLARKDVNALADILKDARAQQGPQNSELSAQGSARWSANLHFAWDVVLAEVFRNAPGKGEKGINGKRPTVQGKKLTFDVFWKTVVDDSLFAESSSAERRAWGFGLWKKVFETAPREFLLYTFTPQATRRLADALKGSERLLTKSAERVTQSIQIRLADPASWPEAGTVAASYMQALLQSVSYGDFDHITKSKTLQNLIDVLSPSVLCHAKFALGQVVTELSRQEDSKATLSLQKTMVAIQWKMVSARLRRWEQAQCTSAGDLEEDDWSLVTGIFESWLREVCVAPTANKSTKTLEIRPILQPQARQFAKERLDLGFEQALKLGSLGFQVLDRVLSHIHHLETLGTVMAASFADDVREIVQTGWRKLSATARQSRETSEIEQTTSISRTGQAQMPSLSFSEAMRLLYCLLLFQIYSGETEAVQLLQEVLEYHGQWDARKSNDQLPNDKGEPADAIVEILLSFASKPSKLLRRITIQSFEAFASNLTSDGLEALCRPLETKENLLGQQQMFQAEDVDGIGSEASDADSNMDGLDSDVEIESGPASDGSDGNTDNVSGSGEESGGEEEDEELAKFDAALASALGTRSLNQDDLAAPSDTSDASSDEDMTDDQMMELDMKLAEVFRARNEQHSKNKKKDARDAKENIVNFKNRVLDLIESYFRHQQQNPLTIDLLLPLLKLARRTHTKQLADRSCNIIQQFCSRCKGPNAPELQSGSQTQHAVDVLKSLHEEAGLESSNAHSNVASLSSILIVKALVKADQANIRTVVDVYASTRMNQLTMKKCRILPGFFTDWNNWCQTAREKLAS</sequence>
<dbReference type="EMBL" id="LGRB01000008">
    <property type="protein sequence ID" value="OCT53673.1"/>
    <property type="molecule type" value="Genomic_DNA"/>
</dbReference>
<dbReference type="VEuPathDB" id="FungiDB:CLCR_09509"/>
<dbReference type="VEuPathDB" id="FungiDB:G647_00619"/>
<reference evidence="6" key="1">
    <citation type="submission" date="2015-07" db="EMBL/GenBank/DDBJ databases">
        <authorList>
            <person name="Teixeira M.M."/>
            <person name="Souza R.C."/>
            <person name="Almeida L.G."/>
            <person name="Vicente V.A."/>
            <person name="de Hoog S."/>
            <person name="Bocca A.L."/>
            <person name="de Almeida S.R."/>
            <person name="Vasconcelos A.T."/>
            <person name="Felipe M.S."/>
        </authorList>
    </citation>
    <scope>NUCLEOTIDE SEQUENCE [LARGE SCALE GENOMIC DNA]</scope>
    <source>
        <strain evidence="6">KSF</strain>
    </source>
</reference>
<dbReference type="SUPFAM" id="SSF48371">
    <property type="entry name" value="ARM repeat"/>
    <property type="match status" value="1"/>
</dbReference>
<dbReference type="Pfam" id="PF04931">
    <property type="entry name" value="DNA_pol_phi"/>
    <property type="match status" value="1"/>
</dbReference>
<evidence type="ECO:0000256" key="2">
    <source>
        <dbReference type="ARBA" id="ARBA00006809"/>
    </source>
</evidence>
<feature type="compositionally biased region" description="Low complexity" evidence="4">
    <location>
        <begin position="846"/>
        <end position="857"/>
    </location>
</feature>
<accession>A0A1C1CYQ0</accession>
<evidence type="ECO:0000313" key="5">
    <source>
        <dbReference type="EMBL" id="OCT53673.1"/>
    </source>
</evidence>
<dbReference type="PANTHER" id="PTHR13213">
    <property type="entry name" value="MYB-BINDING PROTEIN 1A FAMILY MEMBER"/>
    <property type="match status" value="1"/>
</dbReference>
<organism evidence="5 6">
    <name type="scientific">Cladophialophora carrionii</name>
    <dbReference type="NCBI Taxonomy" id="86049"/>
    <lineage>
        <taxon>Eukaryota</taxon>
        <taxon>Fungi</taxon>
        <taxon>Dikarya</taxon>
        <taxon>Ascomycota</taxon>
        <taxon>Pezizomycotina</taxon>
        <taxon>Eurotiomycetes</taxon>
        <taxon>Chaetothyriomycetidae</taxon>
        <taxon>Chaetothyriales</taxon>
        <taxon>Herpotrichiellaceae</taxon>
        <taxon>Cladophialophora</taxon>
    </lineage>
</organism>
<dbReference type="eggNOG" id="KOG1926">
    <property type="taxonomic scope" value="Eukaryota"/>
</dbReference>
<dbReference type="GO" id="GO:0006355">
    <property type="term" value="P:regulation of DNA-templated transcription"/>
    <property type="evidence" value="ECO:0007669"/>
    <property type="project" value="InterPro"/>
</dbReference>
<evidence type="ECO:0000256" key="3">
    <source>
        <dbReference type="ARBA" id="ARBA00023242"/>
    </source>
</evidence>
<dbReference type="STRING" id="86049.A0A1C1CYQ0"/>
<comment type="subcellular location">
    <subcellularLocation>
        <location evidence="1">Nucleus</location>
    </subcellularLocation>
</comment>
<proteinExistence type="inferred from homology"/>
<comment type="similarity">
    <text evidence="2">Belongs to the MYBBP1A family.</text>
</comment>
<dbReference type="Proteomes" id="UP000094526">
    <property type="component" value="Unassembled WGS sequence"/>
</dbReference>
<feature type="region of interest" description="Disordered" evidence="4">
    <location>
        <begin position="1"/>
        <end position="32"/>
    </location>
</feature>
<protein>
    <submittedName>
        <fullName evidence="5">Putative DNA polymerase V</fullName>
    </submittedName>
</protein>
<evidence type="ECO:0000313" key="6">
    <source>
        <dbReference type="Proteomes" id="UP000094526"/>
    </source>
</evidence>
<name>A0A1C1CYQ0_9EURO</name>
<dbReference type="InterPro" id="IPR007015">
    <property type="entry name" value="DNA_pol_V/MYBBP1A"/>
</dbReference>
<feature type="region of interest" description="Disordered" evidence="4">
    <location>
        <begin position="842"/>
        <end position="863"/>
    </location>
</feature>
<dbReference type="AlphaFoldDB" id="A0A1C1CYQ0"/>
<dbReference type="OrthoDB" id="342531at2759"/>
<keyword evidence="3" id="KW-0539">Nucleus</keyword>
<gene>
    <name evidence="5" type="ORF">CLCR_09509</name>
</gene>
<feature type="region of interest" description="Disordered" evidence="4">
    <location>
        <begin position="775"/>
        <end position="826"/>
    </location>
</feature>